<dbReference type="InterPro" id="IPR001932">
    <property type="entry name" value="PPM-type_phosphatase-like_dom"/>
</dbReference>
<evidence type="ECO:0000256" key="3">
    <source>
        <dbReference type="ARBA" id="ARBA00013081"/>
    </source>
</evidence>
<dbReference type="InParanoid" id="G8ZSC0"/>
<dbReference type="GO" id="GO:0046872">
    <property type="term" value="F:metal ion binding"/>
    <property type="evidence" value="ECO:0007669"/>
    <property type="project" value="UniProtKB-KW"/>
</dbReference>
<keyword evidence="13" id="KW-1185">Reference proteome</keyword>
<dbReference type="InterPro" id="IPR015655">
    <property type="entry name" value="PP2C"/>
</dbReference>
<evidence type="ECO:0000256" key="9">
    <source>
        <dbReference type="RuleBase" id="RU003465"/>
    </source>
</evidence>
<keyword evidence="5 9" id="KW-0378">Hydrolase</keyword>
<evidence type="ECO:0000259" key="11">
    <source>
        <dbReference type="PROSITE" id="PS51746"/>
    </source>
</evidence>
<evidence type="ECO:0000256" key="5">
    <source>
        <dbReference type="ARBA" id="ARBA00022801"/>
    </source>
</evidence>
<evidence type="ECO:0000313" key="12">
    <source>
        <dbReference type="EMBL" id="CCE91412.1"/>
    </source>
</evidence>
<dbReference type="PANTHER" id="PTHR13832">
    <property type="entry name" value="PROTEIN PHOSPHATASE 2C"/>
    <property type="match status" value="1"/>
</dbReference>
<evidence type="ECO:0000313" key="13">
    <source>
        <dbReference type="Proteomes" id="UP000005627"/>
    </source>
</evidence>
<evidence type="ECO:0000256" key="7">
    <source>
        <dbReference type="ARBA" id="ARBA00022912"/>
    </source>
</evidence>
<dbReference type="InterPro" id="IPR036457">
    <property type="entry name" value="PPM-type-like_dom_sf"/>
</dbReference>
<accession>G8ZSC0</accession>
<dbReference type="PANTHER" id="PTHR13832:SF803">
    <property type="entry name" value="PROTEIN PHOSPHATASE 1G"/>
    <property type="match status" value="1"/>
</dbReference>
<evidence type="ECO:0000256" key="8">
    <source>
        <dbReference type="ARBA" id="ARBA00023211"/>
    </source>
</evidence>
<dbReference type="eggNOG" id="KOG0698">
    <property type="taxonomic scope" value="Eukaryota"/>
</dbReference>
<dbReference type="KEGG" id="tdl:TDEL_0C05230"/>
<dbReference type="GO" id="GO:0004722">
    <property type="term" value="F:protein serine/threonine phosphatase activity"/>
    <property type="evidence" value="ECO:0007669"/>
    <property type="project" value="UniProtKB-EC"/>
</dbReference>
<keyword evidence="7 9" id="KW-0904">Protein phosphatase</keyword>
<dbReference type="RefSeq" id="XP_003680623.1">
    <property type="nucleotide sequence ID" value="XM_003680575.1"/>
</dbReference>
<evidence type="ECO:0000256" key="2">
    <source>
        <dbReference type="ARBA" id="ARBA00006702"/>
    </source>
</evidence>
<dbReference type="FunCoup" id="G8ZSC0">
    <property type="interactions" value="168"/>
</dbReference>
<keyword evidence="6" id="KW-0460">Magnesium</keyword>
<evidence type="ECO:0000256" key="10">
    <source>
        <dbReference type="SAM" id="MobiDB-lite"/>
    </source>
</evidence>
<comment type="cofactor">
    <cofactor evidence="1">
        <name>Mn(2+)</name>
        <dbReference type="ChEBI" id="CHEBI:29035"/>
    </cofactor>
</comment>
<keyword evidence="8" id="KW-0464">Manganese</keyword>
<reference evidence="12 13" key="1">
    <citation type="journal article" date="2011" name="Proc. Natl. Acad. Sci. U.S.A.">
        <title>Evolutionary erosion of yeast sex chromosomes by mating-type switching accidents.</title>
        <authorList>
            <person name="Gordon J.L."/>
            <person name="Armisen D."/>
            <person name="Proux-Wera E."/>
            <person name="Oheigeartaigh S.S."/>
            <person name="Byrne K.P."/>
            <person name="Wolfe K.H."/>
        </authorList>
    </citation>
    <scope>NUCLEOTIDE SEQUENCE [LARGE SCALE GENOMIC DNA]</scope>
    <source>
        <strain evidence="13">ATCC 10662 / CBS 1146 / NBRC 0425 / NCYC 2629 / NRRL Y-866</strain>
    </source>
</reference>
<comment type="similarity">
    <text evidence="2 9">Belongs to the PP2C family.</text>
</comment>
<dbReference type="PROSITE" id="PS51746">
    <property type="entry name" value="PPM_2"/>
    <property type="match status" value="1"/>
</dbReference>
<feature type="domain" description="PPM-type phosphatase" evidence="11">
    <location>
        <begin position="43"/>
        <end position="383"/>
    </location>
</feature>
<dbReference type="CDD" id="cd00143">
    <property type="entry name" value="PP2Cc"/>
    <property type="match status" value="1"/>
</dbReference>
<keyword evidence="4" id="KW-0479">Metal-binding</keyword>
<dbReference type="HOGENOM" id="CLU_013173_4_2_1"/>
<dbReference type="PROSITE" id="PS01032">
    <property type="entry name" value="PPM_1"/>
    <property type="match status" value="1"/>
</dbReference>
<feature type="region of interest" description="Disordered" evidence="10">
    <location>
        <begin position="140"/>
        <end position="159"/>
    </location>
</feature>
<dbReference type="FunFam" id="3.60.40.10:FF:000087">
    <property type="entry name" value="Type 2C protein phosphatase"/>
    <property type="match status" value="1"/>
</dbReference>
<dbReference type="Proteomes" id="UP000005627">
    <property type="component" value="Chromosome 3"/>
</dbReference>
<proteinExistence type="inferred from homology"/>
<dbReference type="SUPFAM" id="SSF81606">
    <property type="entry name" value="PP2C-like"/>
    <property type="match status" value="1"/>
</dbReference>
<evidence type="ECO:0000256" key="4">
    <source>
        <dbReference type="ARBA" id="ARBA00022723"/>
    </source>
</evidence>
<protein>
    <recommendedName>
        <fullName evidence="3">protein-serine/threonine phosphatase</fullName>
        <ecNumber evidence="3">3.1.3.16</ecNumber>
    </recommendedName>
</protein>
<dbReference type="Gene3D" id="3.60.40.10">
    <property type="entry name" value="PPM-type phosphatase domain"/>
    <property type="match status" value="1"/>
</dbReference>
<dbReference type="Pfam" id="PF00481">
    <property type="entry name" value="PP2C"/>
    <property type="match status" value="1"/>
</dbReference>
<dbReference type="EC" id="3.1.3.16" evidence="3"/>
<evidence type="ECO:0000256" key="1">
    <source>
        <dbReference type="ARBA" id="ARBA00001936"/>
    </source>
</evidence>
<dbReference type="GeneID" id="11500747"/>
<dbReference type="OrthoDB" id="10264738at2759"/>
<dbReference type="AlphaFoldDB" id="G8ZSC0"/>
<dbReference type="SMART" id="SM00332">
    <property type="entry name" value="PP2Cc"/>
    <property type="match status" value="1"/>
</dbReference>
<evidence type="ECO:0000256" key="6">
    <source>
        <dbReference type="ARBA" id="ARBA00022842"/>
    </source>
</evidence>
<gene>
    <name evidence="12" type="primary">TDEL0C05230</name>
    <name evidence="12" type="ORF">TDEL_0C05230</name>
</gene>
<dbReference type="EMBL" id="HE616744">
    <property type="protein sequence ID" value="CCE91412.1"/>
    <property type="molecule type" value="Genomic_DNA"/>
</dbReference>
<name>G8ZSC0_TORDE</name>
<dbReference type="STRING" id="1076872.G8ZSC0"/>
<sequence length="408" mass="45326">MGQLLSHPLTEKEIEYNDYKYLTQGHSANPGHRKGNTKVPFFYNCVGSMQGYRLTQEDAHLILNEDKALLVNFYNPFTNHSEQLTLSIFALFDGHGGDECSSFLSGEHHQSPKNGISHWIAYSFENHRYGALLDDSSEQPLEDGDGVSHSGPKVSPSNAKRGFRTLQGLICQVIKDAFFLQDQELYKHFANNSCGSTAVVSIIINHEDLYVANCGDSRCILSSKALGIKTMSFDHKPQHIGELLRINDGGGTVSLGRVGGVLALSRAFSDFQFKRGVMYSQNSSHSKSHHNMGIPPQESQVTVEPDVLMHKINYSKDEFMILGCDGIWDIYSNKQLVQFIKYHLTLGVNLEGIVIKLLDHGIAQANSNTGVGFDNMTAIIVALNKPGESLAEWYAKMKARLERERGLS</sequence>
<organism evidence="12 13">
    <name type="scientific">Torulaspora delbrueckii</name>
    <name type="common">Yeast</name>
    <name type="synonym">Candida colliculosa</name>
    <dbReference type="NCBI Taxonomy" id="4950"/>
    <lineage>
        <taxon>Eukaryota</taxon>
        <taxon>Fungi</taxon>
        <taxon>Dikarya</taxon>
        <taxon>Ascomycota</taxon>
        <taxon>Saccharomycotina</taxon>
        <taxon>Saccharomycetes</taxon>
        <taxon>Saccharomycetales</taxon>
        <taxon>Saccharomycetaceae</taxon>
        <taxon>Torulaspora</taxon>
    </lineage>
</organism>
<dbReference type="InterPro" id="IPR000222">
    <property type="entry name" value="PP2C_BS"/>
</dbReference>